<dbReference type="Gene3D" id="3.20.20.10">
    <property type="entry name" value="Alanine racemase"/>
    <property type="match status" value="1"/>
</dbReference>
<keyword evidence="8" id="KW-1185">Reference proteome</keyword>
<dbReference type="GO" id="GO:0006527">
    <property type="term" value="P:L-arginine catabolic process"/>
    <property type="evidence" value="ECO:0007669"/>
    <property type="project" value="InterPro"/>
</dbReference>
<dbReference type="PANTHER" id="PTHR43295:SF9">
    <property type="entry name" value="BIOSYNTHETIC ARGININE DECARBOXYLASE"/>
    <property type="match status" value="1"/>
</dbReference>
<comment type="cofactor">
    <cofactor evidence="3">
        <name>Mg(2+)</name>
        <dbReference type="ChEBI" id="CHEBI:18420"/>
    </cofactor>
</comment>
<dbReference type="GeneID" id="25732198"/>
<gene>
    <name evidence="7" type="ORF">MNEG_14618</name>
</gene>
<comment type="catalytic activity">
    <reaction evidence="3">
        <text>L-arginine + H(+) = agmatine + CO2</text>
        <dbReference type="Rhea" id="RHEA:17641"/>
        <dbReference type="ChEBI" id="CHEBI:15378"/>
        <dbReference type="ChEBI" id="CHEBI:16526"/>
        <dbReference type="ChEBI" id="CHEBI:32682"/>
        <dbReference type="ChEBI" id="CHEBI:58145"/>
        <dbReference type="EC" id="4.1.1.19"/>
    </reaction>
</comment>
<dbReference type="InterPro" id="IPR029066">
    <property type="entry name" value="PLP-binding_barrel"/>
</dbReference>
<dbReference type="InterPro" id="IPR002985">
    <property type="entry name" value="Arg_decrbxlase"/>
</dbReference>
<reference evidence="7 8" key="1">
    <citation type="journal article" date="2013" name="BMC Genomics">
        <title>Reconstruction of the lipid metabolism for the microalga Monoraphidium neglectum from its genome sequence reveals characteristics suitable for biofuel production.</title>
        <authorList>
            <person name="Bogen C."/>
            <person name="Al-Dilaimi A."/>
            <person name="Albersmeier A."/>
            <person name="Wichmann J."/>
            <person name="Grundmann M."/>
            <person name="Rupp O."/>
            <person name="Lauersen K.J."/>
            <person name="Blifernez-Klassen O."/>
            <person name="Kalinowski J."/>
            <person name="Goesmann A."/>
            <person name="Mussgnug J.H."/>
            <person name="Kruse O."/>
        </authorList>
    </citation>
    <scope>NUCLEOTIDE SEQUENCE [LARGE SCALE GENOMIC DNA]</scope>
    <source>
        <strain evidence="7 8">SAG 48.87</strain>
    </source>
</reference>
<evidence type="ECO:0000313" key="7">
    <source>
        <dbReference type="EMBL" id="KIY93344.1"/>
    </source>
</evidence>
<dbReference type="AlphaFoldDB" id="A0A0D2LNG6"/>
<dbReference type="OrthoDB" id="1736852at2759"/>
<feature type="domain" description="Orn/DAP/Arg decarboxylase 2 N-terminal" evidence="5">
    <location>
        <begin position="2"/>
        <end position="61"/>
    </location>
</feature>
<dbReference type="EMBL" id="KK104848">
    <property type="protein sequence ID" value="KIY93344.1"/>
    <property type="molecule type" value="Genomic_DNA"/>
</dbReference>
<evidence type="ECO:0000256" key="2">
    <source>
        <dbReference type="ARBA" id="ARBA00022898"/>
    </source>
</evidence>
<evidence type="ECO:0000259" key="5">
    <source>
        <dbReference type="Pfam" id="PF02784"/>
    </source>
</evidence>
<dbReference type="GO" id="GO:0008295">
    <property type="term" value="P:spermidine biosynthetic process"/>
    <property type="evidence" value="ECO:0007669"/>
    <property type="project" value="UniProtKB-KW"/>
</dbReference>
<sequence>MGAGMKFIDVGGGLAVDYDGSFTDTPASMSYTIQNYANDEVCIERGIEPPTIISESGRALASAHTVLVFDVLSKPHSFRENEKREEEEELMRVASGSLDDQPLTKQLKQATRLGKGQFLLTTFKEVYDNIQPDDSSLREAFTDATYFKDEALRAFKLGILSLLDRAQASTGPPPLPGPPHPAPAAAQSLDGRALGDREASDPLTPPLPLFRSTVDVWGISQVFPIMPIHR</sequence>
<evidence type="ECO:0000259" key="6">
    <source>
        <dbReference type="Pfam" id="PF17810"/>
    </source>
</evidence>
<comment type="similarity">
    <text evidence="3">Belongs to the Orn/Lys/Arg decarboxylase class-II family. SpeA subfamily.</text>
</comment>
<keyword evidence="3" id="KW-0210">Decarboxylase</keyword>
<dbReference type="UniPathway" id="UPA00186">
    <property type="reaction ID" value="UER00284"/>
</dbReference>
<dbReference type="STRING" id="145388.A0A0D2LNG6"/>
<comment type="pathway">
    <text evidence="3">Amine and polyamine biosynthesis; agmatine biosynthesis; agmatine from L-arginine: step 1/1.</text>
</comment>
<proteinExistence type="inferred from homology"/>
<keyword evidence="3" id="KW-0460">Magnesium</keyword>
<name>A0A0D2LNG6_9CHLO</name>
<dbReference type="RefSeq" id="XP_013892364.1">
    <property type="nucleotide sequence ID" value="XM_014036910.1"/>
</dbReference>
<dbReference type="Gene3D" id="1.20.58.930">
    <property type="match status" value="1"/>
</dbReference>
<evidence type="ECO:0000256" key="3">
    <source>
        <dbReference type="RuleBase" id="RU003740"/>
    </source>
</evidence>
<dbReference type="InterPro" id="IPR040634">
    <property type="entry name" value="Arg_decarb_HB"/>
</dbReference>
<dbReference type="Proteomes" id="UP000054498">
    <property type="component" value="Unassembled WGS sequence"/>
</dbReference>
<protein>
    <recommendedName>
        <fullName evidence="3">Arginine decarboxylase</fullName>
        <ecNumber evidence="3">4.1.1.19</ecNumber>
    </recommendedName>
</protein>
<dbReference type="EC" id="4.1.1.19" evidence="3"/>
<dbReference type="Pfam" id="PF02784">
    <property type="entry name" value="Orn_Arg_deC_N"/>
    <property type="match status" value="1"/>
</dbReference>
<dbReference type="KEGG" id="mng:MNEG_14618"/>
<evidence type="ECO:0000256" key="4">
    <source>
        <dbReference type="SAM" id="MobiDB-lite"/>
    </source>
</evidence>
<keyword evidence="2 3" id="KW-0663">Pyridoxal phosphate</keyword>
<dbReference type="InterPro" id="IPR022644">
    <property type="entry name" value="De-COase2_N"/>
</dbReference>
<keyword evidence="3" id="KW-0745">Spermidine biosynthesis</keyword>
<dbReference type="Pfam" id="PF17810">
    <property type="entry name" value="Arg_decarb_HB"/>
    <property type="match status" value="1"/>
</dbReference>
<feature type="compositionally biased region" description="Pro residues" evidence="4">
    <location>
        <begin position="171"/>
        <end position="182"/>
    </location>
</feature>
<keyword evidence="3 7" id="KW-0456">Lyase</keyword>
<evidence type="ECO:0000313" key="8">
    <source>
        <dbReference type="Proteomes" id="UP000054498"/>
    </source>
</evidence>
<dbReference type="SUPFAM" id="SSF51419">
    <property type="entry name" value="PLP-binding barrel"/>
    <property type="match status" value="1"/>
</dbReference>
<feature type="domain" description="Arginine decarboxylase helical bundle" evidence="6">
    <location>
        <begin position="119"/>
        <end position="168"/>
    </location>
</feature>
<organism evidence="7 8">
    <name type="scientific">Monoraphidium neglectum</name>
    <dbReference type="NCBI Taxonomy" id="145388"/>
    <lineage>
        <taxon>Eukaryota</taxon>
        <taxon>Viridiplantae</taxon>
        <taxon>Chlorophyta</taxon>
        <taxon>core chlorophytes</taxon>
        <taxon>Chlorophyceae</taxon>
        <taxon>CS clade</taxon>
        <taxon>Sphaeropleales</taxon>
        <taxon>Selenastraceae</taxon>
        <taxon>Monoraphidium</taxon>
    </lineage>
</organism>
<feature type="region of interest" description="Disordered" evidence="4">
    <location>
        <begin position="168"/>
        <end position="187"/>
    </location>
</feature>
<evidence type="ECO:0000256" key="1">
    <source>
        <dbReference type="ARBA" id="ARBA00001933"/>
    </source>
</evidence>
<dbReference type="GO" id="GO:0008792">
    <property type="term" value="F:arginine decarboxylase activity"/>
    <property type="evidence" value="ECO:0007669"/>
    <property type="project" value="UniProtKB-EC"/>
</dbReference>
<accession>A0A0D2LNG6</accession>
<comment type="cofactor">
    <cofactor evidence="1 3">
        <name>pyridoxal 5'-phosphate</name>
        <dbReference type="ChEBI" id="CHEBI:597326"/>
    </cofactor>
</comment>
<dbReference type="PANTHER" id="PTHR43295">
    <property type="entry name" value="ARGININE DECARBOXYLASE"/>
    <property type="match status" value="1"/>
</dbReference>